<sequence length="104" mass="11371">MSGPISCKRVPPRTLPSPTTIHVEDAQQSPWRVSQDAPKPHREANIVLSGESDDAHPYSRLIPRIVLARQGPYAAPPSQLRVTLYARAYGLALSCTSVLCKTQP</sequence>
<comment type="caution">
    <text evidence="2">The sequence shown here is derived from an EMBL/GenBank/DDBJ whole genome shotgun (WGS) entry which is preliminary data.</text>
</comment>
<evidence type="ECO:0000256" key="1">
    <source>
        <dbReference type="SAM" id="MobiDB-lite"/>
    </source>
</evidence>
<feature type="region of interest" description="Disordered" evidence="1">
    <location>
        <begin position="1"/>
        <end position="56"/>
    </location>
</feature>
<evidence type="ECO:0000313" key="2">
    <source>
        <dbReference type="EMBL" id="GJE87904.1"/>
    </source>
</evidence>
<accession>A0A9P3G5J5</accession>
<keyword evidence="3" id="KW-1185">Reference proteome</keyword>
<proteinExistence type="predicted"/>
<dbReference type="AlphaFoldDB" id="A0A9P3G5J5"/>
<name>A0A9P3G5J5_9APHY</name>
<evidence type="ECO:0000313" key="3">
    <source>
        <dbReference type="Proteomes" id="UP000703269"/>
    </source>
</evidence>
<feature type="compositionally biased region" description="Polar residues" evidence="1">
    <location>
        <begin position="16"/>
        <end position="32"/>
    </location>
</feature>
<protein>
    <submittedName>
        <fullName evidence="2">Uncharacterized protein</fullName>
    </submittedName>
</protein>
<dbReference type="Proteomes" id="UP000703269">
    <property type="component" value="Unassembled WGS sequence"/>
</dbReference>
<gene>
    <name evidence="2" type="ORF">PsYK624_039870</name>
</gene>
<dbReference type="EMBL" id="BPQB01000008">
    <property type="protein sequence ID" value="GJE87904.1"/>
    <property type="molecule type" value="Genomic_DNA"/>
</dbReference>
<reference evidence="2 3" key="1">
    <citation type="submission" date="2021-08" db="EMBL/GenBank/DDBJ databases">
        <title>Draft Genome Sequence of Phanerochaete sordida strain YK-624.</title>
        <authorList>
            <person name="Mori T."/>
            <person name="Dohra H."/>
            <person name="Suzuki T."/>
            <person name="Kawagishi H."/>
            <person name="Hirai H."/>
        </authorList>
    </citation>
    <scope>NUCLEOTIDE SEQUENCE [LARGE SCALE GENOMIC DNA]</scope>
    <source>
        <strain evidence="2 3">YK-624</strain>
    </source>
</reference>
<organism evidence="2 3">
    <name type="scientific">Phanerochaete sordida</name>
    <dbReference type="NCBI Taxonomy" id="48140"/>
    <lineage>
        <taxon>Eukaryota</taxon>
        <taxon>Fungi</taxon>
        <taxon>Dikarya</taxon>
        <taxon>Basidiomycota</taxon>
        <taxon>Agaricomycotina</taxon>
        <taxon>Agaricomycetes</taxon>
        <taxon>Polyporales</taxon>
        <taxon>Phanerochaetaceae</taxon>
        <taxon>Phanerochaete</taxon>
    </lineage>
</organism>